<dbReference type="AlphaFoldDB" id="A0AAC9MVR9"/>
<dbReference type="KEGG" id="ahm:TL08_02945"/>
<organism evidence="1 2">
    <name type="scientific">Actinoalloteichus hymeniacidonis</name>
    <dbReference type="NCBI Taxonomy" id="340345"/>
    <lineage>
        <taxon>Bacteria</taxon>
        <taxon>Bacillati</taxon>
        <taxon>Actinomycetota</taxon>
        <taxon>Actinomycetes</taxon>
        <taxon>Pseudonocardiales</taxon>
        <taxon>Pseudonocardiaceae</taxon>
        <taxon>Actinoalloteichus</taxon>
    </lineage>
</organism>
<accession>A0AAC9MVR9</accession>
<sequence>MSELTFGEEVQSLIAAYSDLVVRAGEVDGEREKDPQATAEAIEVGERLIDVLTAKASEYRESVALLRGQLAD</sequence>
<proteinExistence type="predicted"/>
<evidence type="ECO:0000313" key="1">
    <source>
        <dbReference type="EMBL" id="AOS61423.1"/>
    </source>
</evidence>
<keyword evidence="2" id="KW-1185">Reference proteome</keyword>
<dbReference type="RefSeq" id="WP_069846373.1">
    <property type="nucleotide sequence ID" value="NZ_CP014859.1"/>
</dbReference>
<name>A0AAC9MVR9_9PSEU</name>
<protein>
    <submittedName>
        <fullName evidence="1">Uncharacterized protein</fullName>
    </submittedName>
</protein>
<gene>
    <name evidence="1" type="ORF">TL08_02945</name>
</gene>
<evidence type="ECO:0000313" key="2">
    <source>
        <dbReference type="Proteomes" id="UP000095210"/>
    </source>
</evidence>
<reference evidence="2" key="1">
    <citation type="submission" date="2016-03" db="EMBL/GenBank/DDBJ databases">
        <title>Complete genome sequence of the type strain Actinoalloteichus hymeniacidonis DSM 45092.</title>
        <authorList>
            <person name="Schaffert L."/>
            <person name="Albersmeier A."/>
            <person name="Winkler A."/>
            <person name="Kalinowski J."/>
            <person name="Zotchev S."/>
            <person name="Ruckert C."/>
        </authorList>
    </citation>
    <scope>NUCLEOTIDE SEQUENCE [LARGE SCALE GENOMIC DNA]</scope>
    <source>
        <strain evidence="2">HPA177(T) (DSM 45092(T))</strain>
    </source>
</reference>
<dbReference type="Proteomes" id="UP000095210">
    <property type="component" value="Chromosome"/>
</dbReference>
<dbReference type="EMBL" id="CP014859">
    <property type="protein sequence ID" value="AOS61423.1"/>
    <property type="molecule type" value="Genomic_DNA"/>
</dbReference>